<dbReference type="PANTHER" id="PTHR13487:SF3">
    <property type="entry name" value="REVERSION-INDUCING CYSTEINE-RICH PROTEIN WITH KAZAL MOTIFS"/>
    <property type="match status" value="1"/>
</dbReference>
<dbReference type="PANTHER" id="PTHR13487">
    <property type="entry name" value="SERINE PROTEASE INHIBITOR"/>
    <property type="match status" value="1"/>
</dbReference>
<organism evidence="2 3">
    <name type="scientific">Poecilia mexicana</name>
    <dbReference type="NCBI Taxonomy" id="48701"/>
    <lineage>
        <taxon>Eukaryota</taxon>
        <taxon>Metazoa</taxon>
        <taxon>Chordata</taxon>
        <taxon>Craniata</taxon>
        <taxon>Vertebrata</taxon>
        <taxon>Euteleostomi</taxon>
        <taxon>Actinopterygii</taxon>
        <taxon>Neopterygii</taxon>
        <taxon>Teleostei</taxon>
        <taxon>Neoteleostei</taxon>
        <taxon>Acanthomorphata</taxon>
        <taxon>Ovalentaria</taxon>
        <taxon>Atherinomorphae</taxon>
        <taxon>Cyprinodontiformes</taxon>
        <taxon>Poeciliidae</taxon>
        <taxon>Poeciliinae</taxon>
        <taxon>Poecilia</taxon>
    </lineage>
</organism>
<keyword evidence="3" id="KW-1185">Reference proteome</keyword>
<reference evidence="2" key="1">
    <citation type="submission" date="2025-08" db="UniProtKB">
        <authorList>
            <consortium name="Ensembl"/>
        </authorList>
    </citation>
    <scope>IDENTIFICATION</scope>
</reference>
<dbReference type="GO" id="GO:0001955">
    <property type="term" value="P:blood vessel maturation"/>
    <property type="evidence" value="ECO:0007669"/>
    <property type="project" value="TreeGrafter"/>
</dbReference>
<reference evidence="2" key="2">
    <citation type="submission" date="2025-09" db="UniProtKB">
        <authorList>
            <consortium name="Ensembl"/>
        </authorList>
    </citation>
    <scope>IDENTIFICATION</scope>
</reference>
<dbReference type="GO" id="GO:0005886">
    <property type="term" value="C:plasma membrane"/>
    <property type="evidence" value="ECO:0007669"/>
    <property type="project" value="TreeGrafter"/>
</dbReference>
<evidence type="ECO:0000313" key="3">
    <source>
        <dbReference type="Proteomes" id="UP000261480"/>
    </source>
</evidence>
<sequence length="136" mass="14883">MCINSTLPGVSKKSDGWVGLGCCELAIAGECRRECKQASSKNDITKVCKKVTEAIPWVCLSVGSACCGFVGRHTNCRDFCDAIFRTDSTPTESQIKTVKDFCKSHSPKLVECVNNFTESYPARSPIDSMSIFIQQT</sequence>
<feature type="domain" description="Reversion-inducing cysteine-rich with Kazal motifs N-terminal" evidence="1">
    <location>
        <begin position="14"/>
        <end position="60"/>
    </location>
</feature>
<dbReference type="GO" id="GO:0008191">
    <property type="term" value="F:metalloendopeptidase inhibitor activity"/>
    <property type="evidence" value="ECO:0007669"/>
    <property type="project" value="InterPro"/>
</dbReference>
<dbReference type="STRING" id="48701.ENSPMEP00000002945"/>
<evidence type="ECO:0000259" key="1">
    <source>
        <dbReference type="Pfam" id="PF22961"/>
    </source>
</evidence>
<protein>
    <recommendedName>
        <fullName evidence="1">Reversion-inducing cysteine-rich with Kazal motifs N-terminal domain-containing protein</fullName>
    </recommendedName>
</protein>
<proteinExistence type="predicted"/>
<name>A0A3B3WJI0_9TELE</name>
<accession>A0A3B3WJI0</accession>
<dbReference type="Proteomes" id="UP000261480">
    <property type="component" value="Unplaced"/>
</dbReference>
<dbReference type="InterPro" id="IPR039016">
    <property type="entry name" value="RECK"/>
</dbReference>
<evidence type="ECO:0000313" key="2">
    <source>
        <dbReference type="Ensembl" id="ENSPMEP00000002945.1"/>
    </source>
</evidence>
<dbReference type="Pfam" id="PF22961">
    <property type="entry name" value="RECK-like_N"/>
    <property type="match status" value="1"/>
</dbReference>
<dbReference type="GO" id="GO:0002040">
    <property type="term" value="P:sprouting angiogenesis"/>
    <property type="evidence" value="ECO:0007669"/>
    <property type="project" value="TreeGrafter"/>
</dbReference>
<dbReference type="InterPro" id="IPR055110">
    <property type="entry name" value="RECK-like_N"/>
</dbReference>
<dbReference type="Ensembl" id="ENSPMET00000011673.1">
    <property type="protein sequence ID" value="ENSPMEP00000002945.1"/>
    <property type="gene ID" value="ENSPMEG00000004013.1"/>
</dbReference>
<dbReference type="AlphaFoldDB" id="A0A3B3WJI0"/>
<dbReference type="GO" id="GO:0030198">
    <property type="term" value="P:extracellular matrix organization"/>
    <property type="evidence" value="ECO:0007669"/>
    <property type="project" value="TreeGrafter"/>
</dbReference>